<evidence type="ECO:0000256" key="2">
    <source>
        <dbReference type="ARBA" id="ARBA00022695"/>
    </source>
</evidence>
<protein>
    <recommendedName>
        <fullName evidence="7">DNA polymerase III subunit delta</fullName>
    </recommendedName>
</protein>
<comment type="caution">
    <text evidence="5">The sequence shown here is derived from an EMBL/GenBank/DDBJ whole genome shotgun (WGS) entry which is preliminary data.</text>
</comment>
<keyword evidence="2" id="KW-0548">Nucleotidyltransferase</keyword>
<keyword evidence="4" id="KW-0239">DNA-directed DNA polymerase</keyword>
<evidence type="ECO:0008006" key="7">
    <source>
        <dbReference type="Google" id="ProtNLM"/>
    </source>
</evidence>
<keyword evidence="6" id="KW-1185">Reference proteome</keyword>
<dbReference type="InterPro" id="IPR005790">
    <property type="entry name" value="DNA_polIII_delta"/>
</dbReference>
<keyword evidence="1" id="KW-0808">Transferase</keyword>
<dbReference type="EMBL" id="JAKUDN010000002">
    <property type="protein sequence ID" value="MCP8352594.1"/>
    <property type="molecule type" value="Genomic_DNA"/>
</dbReference>
<evidence type="ECO:0000313" key="6">
    <source>
        <dbReference type="Proteomes" id="UP001320768"/>
    </source>
</evidence>
<reference evidence="5 6" key="1">
    <citation type="journal article" date="2022" name="Nat. Microbiol.">
        <title>The microbiome of a bacterivorous marine choanoflagellate contains a resource-demanding obligate bacterial associate.</title>
        <authorList>
            <person name="Needham D.M."/>
            <person name="Poirier C."/>
            <person name="Bachy C."/>
            <person name="George E.E."/>
            <person name="Wilken S."/>
            <person name="Yung C.C.M."/>
            <person name="Limardo A.J."/>
            <person name="Morando M."/>
            <person name="Sudek L."/>
            <person name="Malmstrom R.R."/>
            <person name="Keeling P.J."/>
            <person name="Santoro A.E."/>
            <person name="Worden A.Z."/>
        </authorList>
    </citation>
    <scope>NUCLEOTIDE SEQUENCE [LARGE SCALE GENOMIC DNA]</scope>
    <source>
        <strain evidence="5 6">Comchoano-2</strain>
    </source>
</reference>
<evidence type="ECO:0000256" key="4">
    <source>
        <dbReference type="ARBA" id="ARBA00022932"/>
    </source>
</evidence>
<organism evidence="5 6">
    <name type="scientific">Candidatus Synchoanobacter obligatus</name>
    <dbReference type="NCBI Taxonomy" id="2919597"/>
    <lineage>
        <taxon>Bacteria</taxon>
        <taxon>Pseudomonadati</taxon>
        <taxon>Pseudomonadota</taxon>
        <taxon>Gammaproteobacteria</taxon>
        <taxon>Candidatus Comchoanobacterales</taxon>
        <taxon>Candidatus Comchoanobacteraceae</taxon>
        <taxon>Candidatus Synchoanobacter</taxon>
    </lineage>
</organism>
<keyword evidence="3" id="KW-0235">DNA replication</keyword>
<dbReference type="RefSeq" id="WP_258569699.1">
    <property type="nucleotide sequence ID" value="NZ_JAKUDN010000002.1"/>
</dbReference>
<dbReference type="Proteomes" id="UP001320768">
    <property type="component" value="Unassembled WGS sequence"/>
</dbReference>
<sequence length="315" mass="36433">MIPYYKLSNDWHKVSQHFTIIGPEGLILSNLFGTIQQRYPKYRVNRRSLLDIDDIESFKAQHLSSSLFAEPEIQYIRLSDKLITKFPWKVPTCSEKIIVIYGIEKAPKDTKNMLSFGSVIRTYALKEPFLSREIATLTSKSGLQMSKRGIQWLAISHQGSESLIPATINRLLLIFGNKKISDAELKTAIYMQNNMSAYDILDAVLSSPTKLYIFLQAQNNPMQLFWATTSLWRKLYLTAKNPPEIKQHFPWPNQHKTVQKVLHQLTRSTLATQYSDLIALERHFKGLGSEDPTLLLHYWLFNTQKDLIQVPYTKQ</sequence>
<evidence type="ECO:0000313" key="5">
    <source>
        <dbReference type="EMBL" id="MCP8352594.1"/>
    </source>
</evidence>
<gene>
    <name evidence="5" type="ORF">MKS91_04755</name>
</gene>
<evidence type="ECO:0000256" key="1">
    <source>
        <dbReference type="ARBA" id="ARBA00022679"/>
    </source>
</evidence>
<dbReference type="PANTHER" id="PTHR34388:SF1">
    <property type="entry name" value="DNA POLYMERASE III SUBUNIT DELTA"/>
    <property type="match status" value="1"/>
</dbReference>
<proteinExistence type="predicted"/>
<evidence type="ECO:0000256" key="3">
    <source>
        <dbReference type="ARBA" id="ARBA00022705"/>
    </source>
</evidence>
<name>A0ABT1L675_9GAMM</name>
<accession>A0ABT1L675</accession>
<dbReference type="Gene3D" id="1.20.272.10">
    <property type="match status" value="1"/>
</dbReference>
<dbReference type="PANTHER" id="PTHR34388">
    <property type="entry name" value="DNA POLYMERASE III SUBUNIT DELTA"/>
    <property type="match status" value="1"/>
</dbReference>